<keyword evidence="2" id="KW-1185">Reference proteome</keyword>
<dbReference type="Proteomes" id="UP001164539">
    <property type="component" value="Chromosome 2"/>
</dbReference>
<reference evidence="1 2" key="1">
    <citation type="journal article" date="2023" name="Science">
        <title>Complex scaffold remodeling in plant triterpene biosynthesis.</title>
        <authorList>
            <person name="De La Pena R."/>
            <person name="Hodgson H."/>
            <person name="Liu J.C."/>
            <person name="Stephenson M.J."/>
            <person name="Martin A.C."/>
            <person name="Owen C."/>
            <person name="Harkess A."/>
            <person name="Leebens-Mack J."/>
            <person name="Jimenez L.E."/>
            <person name="Osbourn A."/>
            <person name="Sattely E.S."/>
        </authorList>
    </citation>
    <scope>NUCLEOTIDE SEQUENCE [LARGE SCALE GENOMIC DNA]</scope>
    <source>
        <strain evidence="2">cv. JPN11</strain>
        <tissue evidence="1">Leaf</tissue>
    </source>
</reference>
<dbReference type="EMBL" id="CM051395">
    <property type="protein sequence ID" value="KAJ4724890.1"/>
    <property type="molecule type" value="Genomic_DNA"/>
</dbReference>
<sequence>MFDVPRSVSMRLPKKGEKASEPQEENVAMFKLTFLLSEHWDKVTIVIEKCLHDFHFEAKDEELIMVTGENDKLKALVTNLKAKLEATVQTKGQAESITYAKRVSDIVRMFTRKFPYEDLDFLSKAPQAVRESLESDFENDEGEKVDQGNESEAVKQVLMMPL</sequence>
<name>A0ACC1YQK4_MELAZ</name>
<protein>
    <submittedName>
        <fullName evidence="1">Uncharacterized protein</fullName>
    </submittedName>
</protein>
<evidence type="ECO:0000313" key="2">
    <source>
        <dbReference type="Proteomes" id="UP001164539"/>
    </source>
</evidence>
<organism evidence="1 2">
    <name type="scientific">Melia azedarach</name>
    <name type="common">Chinaberry tree</name>
    <dbReference type="NCBI Taxonomy" id="155640"/>
    <lineage>
        <taxon>Eukaryota</taxon>
        <taxon>Viridiplantae</taxon>
        <taxon>Streptophyta</taxon>
        <taxon>Embryophyta</taxon>
        <taxon>Tracheophyta</taxon>
        <taxon>Spermatophyta</taxon>
        <taxon>Magnoliopsida</taxon>
        <taxon>eudicotyledons</taxon>
        <taxon>Gunneridae</taxon>
        <taxon>Pentapetalae</taxon>
        <taxon>rosids</taxon>
        <taxon>malvids</taxon>
        <taxon>Sapindales</taxon>
        <taxon>Meliaceae</taxon>
        <taxon>Melia</taxon>
    </lineage>
</organism>
<evidence type="ECO:0000313" key="1">
    <source>
        <dbReference type="EMBL" id="KAJ4724890.1"/>
    </source>
</evidence>
<gene>
    <name evidence="1" type="ORF">OWV82_003826</name>
</gene>
<comment type="caution">
    <text evidence="1">The sequence shown here is derived from an EMBL/GenBank/DDBJ whole genome shotgun (WGS) entry which is preliminary data.</text>
</comment>
<proteinExistence type="predicted"/>
<accession>A0ACC1YQK4</accession>